<name>A0ACC6MN72_MYCPF</name>
<evidence type="ECO:0000313" key="2">
    <source>
        <dbReference type="Proteomes" id="UP001289645"/>
    </source>
</evidence>
<organism evidence="1 2">
    <name type="scientific">Mycolicibacterium parafortuitum</name>
    <name type="common">Mycobacterium parafortuitum</name>
    <dbReference type="NCBI Taxonomy" id="39692"/>
    <lineage>
        <taxon>Bacteria</taxon>
        <taxon>Bacillati</taxon>
        <taxon>Actinomycetota</taxon>
        <taxon>Actinomycetes</taxon>
        <taxon>Mycobacteriales</taxon>
        <taxon>Mycobacteriaceae</taxon>
        <taxon>Mycolicibacterium</taxon>
    </lineage>
</organism>
<protein>
    <submittedName>
        <fullName evidence="1">Uncharacterized protein</fullName>
    </submittedName>
</protein>
<proteinExistence type="predicted"/>
<sequence length="169" mass="17559">MTTTEEPQLRPHSLAPRHWRTVRRYLATEAVVLTGLAATGLIALAVGDPLSFDGDAGIVVTPALCALILALGAGAALATTRLSLARRFCGAVAIAALTLVIISGVAATNFTAGPLGFTHGATLLYSAVFVVHLAMGVWLIPDRLEGPEWTPTPDGGSGQRRRPVGVHPH</sequence>
<keyword evidence="2" id="KW-1185">Reference proteome</keyword>
<gene>
    <name evidence="1" type="ORF">OHX15_23240</name>
</gene>
<accession>A0ACC6MN72</accession>
<dbReference type="EMBL" id="JAOXLN010000031">
    <property type="protein sequence ID" value="MDZ5088317.1"/>
    <property type="molecule type" value="Genomic_DNA"/>
</dbReference>
<comment type="caution">
    <text evidence="1">The sequence shown here is derived from an EMBL/GenBank/DDBJ whole genome shotgun (WGS) entry which is preliminary data.</text>
</comment>
<reference evidence="1 2" key="1">
    <citation type="journal article" date="2021" name="Chemosphere">
        <title>Bioballs carrying a syntrophic Rhodococcus and Mycolicibacterium consortium for simultaneous sorption and biodegradation of fuel oil in contaminated freshwater.</title>
        <authorList>
            <person name="Naloka K."/>
            <person name="Polrit D."/>
            <person name="Muangchinda C."/>
            <person name="Thoetkiattikul H."/>
            <person name="Pinyakong O."/>
        </authorList>
    </citation>
    <scope>NUCLEOTIDE SEQUENCE [LARGE SCALE GENOMIC DNA]</scope>
    <source>
        <strain evidence="1 2">J101</strain>
    </source>
</reference>
<dbReference type="Proteomes" id="UP001289645">
    <property type="component" value="Unassembled WGS sequence"/>
</dbReference>
<evidence type="ECO:0000313" key="1">
    <source>
        <dbReference type="EMBL" id="MDZ5088317.1"/>
    </source>
</evidence>